<sequence>MFKYFRRRKEHEYIRIHVTIGDRPSDPGKKFCIDPQVTDLHTVRQLIHLAFDINRALIIKWVTYDDKSLPILKVLNTDHDFRKALRVGLTHELLLRVDYDQTAEEYNVMEYHRLVPDQGSMQYVHGTTSGDQFNLLEQARSVSYMYLNLENSLAGAVCSSGSTSTEHALTESNAKSLSDNFSTHGSTAKVADLYAISNEPLTKLKFDQMFDVNGRMTFSYSAFKLAVYQGGVEPSIRPAVWRFLLNVVDYRSTDGERKAQMESY</sequence>
<dbReference type="AlphaFoldDB" id="A0A915HX36"/>
<reference evidence="2" key="1">
    <citation type="submission" date="2022-11" db="UniProtKB">
        <authorList>
            <consortium name="WormBaseParasite"/>
        </authorList>
    </citation>
    <scope>IDENTIFICATION</scope>
</reference>
<evidence type="ECO:0000313" key="1">
    <source>
        <dbReference type="Proteomes" id="UP000887565"/>
    </source>
</evidence>
<evidence type="ECO:0000313" key="2">
    <source>
        <dbReference type="WBParaSite" id="nRc.2.0.1.t05988-RA"/>
    </source>
</evidence>
<dbReference type="OMA" id="KEHEYIR"/>
<organism evidence="1 2">
    <name type="scientific">Romanomermis culicivorax</name>
    <name type="common">Nematode worm</name>
    <dbReference type="NCBI Taxonomy" id="13658"/>
    <lineage>
        <taxon>Eukaryota</taxon>
        <taxon>Metazoa</taxon>
        <taxon>Ecdysozoa</taxon>
        <taxon>Nematoda</taxon>
        <taxon>Enoplea</taxon>
        <taxon>Dorylaimia</taxon>
        <taxon>Mermithida</taxon>
        <taxon>Mermithoidea</taxon>
        <taxon>Mermithidae</taxon>
        <taxon>Romanomermis</taxon>
    </lineage>
</organism>
<accession>A0A915HX36</accession>
<dbReference type="Proteomes" id="UP000887565">
    <property type="component" value="Unplaced"/>
</dbReference>
<dbReference type="InterPro" id="IPR035969">
    <property type="entry name" value="Rab-GAP_TBC_sf"/>
</dbReference>
<proteinExistence type="predicted"/>
<dbReference type="WBParaSite" id="nRc.2.0.1.t05988-RA">
    <property type="protein sequence ID" value="nRc.2.0.1.t05988-RA"/>
    <property type="gene ID" value="nRc.2.0.1.g05988"/>
</dbReference>
<keyword evidence="1" id="KW-1185">Reference proteome</keyword>
<protein>
    <submittedName>
        <fullName evidence="2">Rab-GAP TBC domain-containing protein</fullName>
    </submittedName>
</protein>
<name>A0A915HX36_ROMCU</name>
<dbReference type="SUPFAM" id="SSF47923">
    <property type="entry name" value="Ypt/Rab-GAP domain of gyp1p"/>
    <property type="match status" value="1"/>
</dbReference>